<dbReference type="InterPro" id="IPR036388">
    <property type="entry name" value="WH-like_DNA-bd_sf"/>
</dbReference>
<dbReference type="Gene3D" id="1.10.10.10">
    <property type="entry name" value="Winged helix-like DNA-binding domain superfamily/Winged helix DNA-binding domain"/>
    <property type="match status" value="1"/>
</dbReference>
<dbReference type="InterPro" id="IPR011991">
    <property type="entry name" value="ArsR-like_HTH"/>
</dbReference>
<evidence type="ECO:0000256" key="1">
    <source>
        <dbReference type="ARBA" id="ARBA00023015"/>
    </source>
</evidence>
<dbReference type="PANTHER" id="PTHR33154:SF33">
    <property type="entry name" value="TRANSCRIPTIONAL REPRESSOR SDPR"/>
    <property type="match status" value="1"/>
</dbReference>
<evidence type="ECO:0000259" key="4">
    <source>
        <dbReference type="PROSITE" id="PS50987"/>
    </source>
</evidence>
<keyword evidence="2" id="KW-0238">DNA-binding</keyword>
<dbReference type="SUPFAM" id="SSF46785">
    <property type="entry name" value="Winged helix' DNA-binding domain"/>
    <property type="match status" value="1"/>
</dbReference>
<name>A0AAP5H3E2_PAEAM</name>
<keyword evidence="3" id="KW-0804">Transcription</keyword>
<evidence type="ECO:0000256" key="2">
    <source>
        <dbReference type="ARBA" id="ARBA00023125"/>
    </source>
</evidence>
<dbReference type="CDD" id="cd00090">
    <property type="entry name" value="HTH_ARSR"/>
    <property type="match status" value="1"/>
</dbReference>
<dbReference type="AlphaFoldDB" id="A0AAP5H3E2"/>
<accession>A0AAP5H3E2</accession>
<gene>
    <name evidence="5" type="ORF">J2W91_003023</name>
</gene>
<feature type="domain" description="HTH arsR-type" evidence="4">
    <location>
        <begin position="19"/>
        <end position="128"/>
    </location>
</feature>
<dbReference type="InterPro" id="IPR051081">
    <property type="entry name" value="HTH_MetalResp_TranReg"/>
</dbReference>
<dbReference type="Proteomes" id="UP001254832">
    <property type="component" value="Unassembled WGS sequence"/>
</dbReference>
<dbReference type="GO" id="GO:0003700">
    <property type="term" value="F:DNA-binding transcription factor activity"/>
    <property type="evidence" value="ECO:0007669"/>
    <property type="project" value="InterPro"/>
</dbReference>
<dbReference type="SMART" id="SM00418">
    <property type="entry name" value="HTH_ARSR"/>
    <property type="match status" value="1"/>
</dbReference>
<evidence type="ECO:0000313" key="6">
    <source>
        <dbReference type="Proteomes" id="UP001254832"/>
    </source>
</evidence>
<dbReference type="PROSITE" id="PS50987">
    <property type="entry name" value="HTH_ARSR_2"/>
    <property type="match status" value="1"/>
</dbReference>
<evidence type="ECO:0000256" key="3">
    <source>
        <dbReference type="ARBA" id="ARBA00023163"/>
    </source>
</evidence>
<dbReference type="InterPro" id="IPR001845">
    <property type="entry name" value="HTH_ArsR_DNA-bd_dom"/>
</dbReference>
<evidence type="ECO:0000313" key="5">
    <source>
        <dbReference type="EMBL" id="MDR6724555.1"/>
    </source>
</evidence>
<proteinExistence type="predicted"/>
<sequence>MSKNKKAYGNNSIDISRKNDILSSMELIDVFKALSNETRLNILKWLKEPEKHFPKQGAHIPKEENFDGGVCVGDIQEKAKVSQSTVSHYLNIMQKAGLLESVRYGQWTYYRRNESFIRAVIEFMEIEI</sequence>
<reference evidence="5" key="1">
    <citation type="submission" date="2023-07" db="EMBL/GenBank/DDBJ databases">
        <title>Sorghum-associated microbial communities from plants grown in Nebraska, USA.</title>
        <authorList>
            <person name="Schachtman D."/>
        </authorList>
    </citation>
    <scope>NUCLEOTIDE SEQUENCE</scope>
    <source>
        <strain evidence="5">BE80</strain>
    </source>
</reference>
<dbReference type="InterPro" id="IPR036390">
    <property type="entry name" value="WH_DNA-bd_sf"/>
</dbReference>
<organism evidence="5 6">
    <name type="scientific">Paenibacillus amylolyticus</name>
    <dbReference type="NCBI Taxonomy" id="1451"/>
    <lineage>
        <taxon>Bacteria</taxon>
        <taxon>Bacillati</taxon>
        <taxon>Bacillota</taxon>
        <taxon>Bacilli</taxon>
        <taxon>Bacillales</taxon>
        <taxon>Paenibacillaceae</taxon>
        <taxon>Paenibacillus</taxon>
    </lineage>
</organism>
<dbReference type="EMBL" id="JAVDTR010000008">
    <property type="protein sequence ID" value="MDR6724555.1"/>
    <property type="molecule type" value="Genomic_DNA"/>
</dbReference>
<dbReference type="PANTHER" id="PTHR33154">
    <property type="entry name" value="TRANSCRIPTIONAL REGULATOR, ARSR FAMILY"/>
    <property type="match status" value="1"/>
</dbReference>
<dbReference type="Pfam" id="PF01022">
    <property type="entry name" value="HTH_5"/>
    <property type="match status" value="1"/>
</dbReference>
<protein>
    <submittedName>
        <fullName evidence="5">ArsR family transcriptional regulator</fullName>
    </submittedName>
</protein>
<comment type="caution">
    <text evidence="5">The sequence shown here is derived from an EMBL/GenBank/DDBJ whole genome shotgun (WGS) entry which is preliminary data.</text>
</comment>
<dbReference type="GO" id="GO:0003677">
    <property type="term" value="F:DNA binding"/>
    <property type="evidence" value="ECO:0007669"/>
    <property type="project" value="UniProtKB-KW"/>
</dbReference>
<keyword evidence="1" id="KW-0805">Transcription regulation</keyword>